<dbReference type="Proteomes" id="UP000187429">
    <property type="component" value="Unassembled WGS sequence"/>
</dbReference>
<sequence>MRITYCLILSSLAFSIEAESPSNKNYVDHKTYSQNLKKVKPPKTGISKNNIAQDQILNKPHPNKNPSKTLLSDFNQSEINRYPNPIENSYIQSIKINTLTNSEQCDKNDINLDNNNIHQKLSDNHLGSIEDEEISKLGEEILAKTNYSLTETQFETTSWLTVFIAQFYTKVRMELEKNDSLLNSISDALNSELKPSIIDSIIITQFSLGTDFPRILSARMSPSSNSFGMMAELQFEFIDGLSLGFDTRVVAKFLQETIASLPVSMVLSITKFIGTVTIDIDFSNKSDIILSINPDYILEIDLQTLIGSHAKLQNLPMLTSLITRKLRSAFENELIKPNSKRIPLKGIFSQENINDDSLSNKAKETPPTKPVDPVDTNKKSQFENNTGFNISSDQKSNSSYNPSNYSTTDSKDNLRHRFPSGRMNSSTIQKILNINTNDLDPGYSQSNASPTNGNFGHFEIPDWYNTQVPPRNTINIDSNLNRNSFSSGSGSSTSRNIRKIDNSEIFNSTNTNSKYFSMLNQLRRQQSKNSYFSEPQFTDSGLKSLNKNHDNVIYASTPSKSSKKYQQDSNQHTYFE</sequence>
<feature type="domain" description="SMP-LTD" evidence="11">
    <location>
        <begin position="153"/>
        <end position="345"/>
    </location>
</feature>
<reference evidence="13" key="1">
    <citation type="submission" date="2017-01" db="EMBL/GenBank/DDBJ databases">
        <authorList>
            <person name="Wang Y."/>
            <person name="White M."/>
            <person name="Kvist S."/>
            <person name="Moncalvo J.-M."/>
        </authorList>
    </citation>
    <scope>NUCLEOTIDE SEQUENCE [LARGE SCALE GENOMIC DNA]</scope>
    <source>
        <strain evidence="13">ID-206-W2</strain>
    </source>
</reference>
<dbReference type="OrthoDB" id="5599157at2759"/>
<comment type="subcellular location">
    <subcellularLocation>
        <location evidence="1">Endoplasmic reticulum membrane</location>
    </subcellularLocation>
</comment>
<feature type="region of interest" description="Disordered" evidence="9">
    <location>
        <begin position="52"/>
        <end position="71"/>
    </location>
</feature>
<organism evidence="12 13">
    <name type="scientific">Smittium culicis</name>
    <dbReference type="NCBI Taxonomy" id="133412"/>
    <lineage>
        <taxon>Eukaryota</taxon>
        <taxon>Fungi</taxon>
        <taxon>Fungi incertae sedis</taxon>
        <taxon>Zoopagomycota</taxon>
        <taxon>Kickxellomycotina</taxon>
        <taxon>Harpellomycetes</taxon>
        <taxon>Harpellales</taxon>
        <taxon>Legeriomycetaceae</taxon>
        <taxon>Smittium</taxon>
    </lineage>
</organism>
<feature type="region of interest" description="Disordered" evidence="9">
    <location>
        <begin position="355"/>
        <end position="421"/>
    </location>
</feature>
<keyword evidence="13" id="KW-1185">Reference proteome</keyword>
<evidence type="ECO:0000313" key="13">
    <source>
        <dbReference type="Proteomes" id="UP000187429"/>
    </source>
</evidence>
<dbReference type="AlphaFoldDB" id="A0A1R1YLD4"/>
<gene>
    <name evidence="12" type="ORF">AYI69_g2835</name>
</gene>
<evidence type="ECO:0000256" key="4">
    <source>
        <dbReference type="ARBA" id="ARBA00022824"/>
    </source>
</evidence>
<keyword evidence="10" id="KW-0732">Signal</keyword>
<dbReference type="PANTHER" id="PTHR13466">
    <property type="entry name" value="TEX2 PROTEIN-RELATED"/>
    <property type="match status" value="1"/>
</dbReference>
<dbReference type="GO" id="GO:1990456">
    <property type="term" value="P:mitochondrion-endoplasmic reticulum membrane tethering"/>
    <property type="evidence" value="ECO:0007669"/>
    <property type="project" value="TreeGrafter"/>
</dbReference>
<keyword evidence="4" id="KW-0256">Endoplasmic reticulum</keyword>
<dbReference type="GO" id="GO:0008289">
    <property type="term" value="F:lipid binding"/>
    <property type="evidence" value="ECO:0007669"/>
    <property type="project" value="UniProtKB-KW"/>
</dbReference>
<evidence type="ECO:0000256" key="5">
    <source>
        <dbReference type="ARBA" id="ARBA00022989"/>
    </source>
</evidence>
<dbReference type="CDD" id="cd21671">
    <property type="entry name" value="SMP_Mmm1"/>
    <property type="match status" value="1"/>
</dbReference>
<name>A0A1R1YLD4_9FUNG</name>
<feature type="region of interest" description="Disordered" evidence="9">
    <location>
        <begin position="554"/>
        <end position="576"/>
    </location>
</feature>
<keyword evidence="8" id="KW-0472">Membrane</keyword>
<proteinExistence type="predicted"/>
<evidence type="ECO:0000259" key="11">
    <source>
        <dbReference type="PROSITE" id="PS51847"/>
    </source>
</evidence>
<evidence type="ECO:0000256" key="10">
    <source>
        <dbReference type="SAM" id="SignalP"/>
    </source>
</evidence>
<dbReference type="Pfam" id="PF10296">
    <property type="entry name" value="MMM1"/>
    <property type="match status" value="2"/>
</dbReference>
<feature type="region of interest" description="Disordered" evidence="9">
    <location>
        <begin position="476"/>
        <end position="496"/>
    </location>
</feature>
<evidence type="ECO:0000256" key="2">
    <source>
        <dbReference type="ARBA" id="ARBA00022448"/>
    </source>
</evidence>
<keyword evidence="6" id="KW-0445">Lipid transport</keyword>
<keyword evidence="2" id="KW-0813">Transport</keyword>
<evidence type="ECO:0000256" key="3">
    <source>
        <dbReference type="ARBA" id="ARBA00022692"/>
    </source>
</evidence>
<evidence type="ECO:0000256" key="1">
    <source>
        <dbReference type="ARBA" id="ARBA00004586"/>
    </source>
</evidence>
<protein>
    <submittedName>
        <fullName evidence="12">Maintenance of mitochondrial morphology protein 1</fullName>
    </submittedName>
</protein>
<evidence type="ECO:0000256" key="9">
    <source>
        <dbReference type="SAM" id="MobiDB-lite"/>
    </source>
</evidence>
<evidence type="ECO:0000256" key="8">
    <source>
        <dbReference type="ARBA" id="ARBA00023136"/>
    </source>
</evidence>
<feature type="compositionally biased region" description="Low complexity" evidence="9">
    <location>
        <begin position="478"/>
        <end position="495"/>
    </location>
</feature>
<comment type="caution">
    <text evidence="12">The sequence shown here is derived from an EMBL/GenBank/DDBJ whole genome shotgun (WGS) entry which is preliminary data.</text>
</comment>
<feature type="compositionally biased region" description="Polar residues" evidence="9">
    <location>
        <begin position="567"/>
        <end position="576"/>
    </location>
</feature>
<evidence type="ECO:0000256" key="6">
    <source>
        <dbReference type="ARBA" id="ARBA00023055"/>
    </source>
</evidence>
<evidence type="ECO:0000256" key="7">
    <source>
        <dbReference type="ARBA" id="ARBA00023121"/>
    </source>
</evidence>
<feature type="signal peptide" evidence="10">
    <location>
        <begin position="1"/>
        <end position="18"/>
    </location>
</feature>
<feature type="compositionally biased region" description="Low complexity" evidence="9">
    <location>
        <begin position="396"/>
        <end position="406"/>
    </location>
</feature>
<accession>A0A1R1YLD4</accession>
<keyword evidence="7" id="KW-0446">Lipid-binding</keyword>
<dbReference type="EMBL" id="LSSM01000867">
    <property type="protein sequence ID" value="OMJ27721.1"/>
    <property type="molecule type" value="Genomic_DNA"/>
</dbReference>
<dbReference type="GO" id="GO:0032865">
    <property type="term" value="C:ERMES complex"/>
    <property type="evidence" value="ECO:0007669"/>
    <property type="project" value="TreeGrafter"/>
</dbReference>
<dbReference type="InterPro" id="IPR031468">
    <property type="entry name" value="SMP_LBD"/>
</dbReference>
<dbReference type="PANTHER" id="PTHR13466:SF0">
    <property type="entry name" value="SMP-LTD DOMAIN-CONTAINING PROTEIN"/>
    <property type="match status" value="1"/>
</dbReference>
<dbReference type="GO" id="GO:0015914">
    <property type="term" value="P:phospholipid transport"/>
    <property type="evidence" value="ECO:0007669"/>
    <property type="project" value="TreeGrafter"/>
</dbReference>
<keyword evidence="5" id="KW-1133">Transmembrane helix</keyword>
<dbReference type="InterPro" id="IPR019411">
    <property type="entry name" value="MMM1_dom"/>
</dbReference>
<feature type="chain" id="PRO_5012706554" evidence="10">
    <location>
        <begin position="19"/>
        <end position="576"/>
    </location>
</feature>
<dbReference type="PROSITE" id="PS51847">
    <property type="entry name" value="SMP"/>
    <property type="match status" value="1"/>
</dbReference>
<keyword evidence="3" id="KW-0812">Transmembrane</keyword>
<feature type="compositionally biased region" description="Polar residues" evidence="9">
    <location>
        <begin position="382"/>
        <end position="395"/>
    </location>
</feature>
<evidence type="ECO:0000313" key="12">
    <source>
        <dbReference type="EMBL" id="OMJ27721.1"/>
    </source>
</evidence>
<dbReference type="GO" id="GO:0005789">
    <property type="term" value="C:endoplasmic reticulum membrane"/>
    <property type="evidence" value="ECO:0007669"/>
    <property type="project" value="UniProtKB-SubCell"/>
</dbReference>